<evidence type="ECO:0000313" key="5">
    <source>
        <dbReference type="EMBL" id="SCC80742.1"/>
    </source>
</evidence>
<dbReference type="PANTHER" id="PTHR30204:SF98">
    <property type="entry name" value="HTH-TYPE TRANSCRIPTIONAL REGULATOR ADHR"/>
    <property type="match status" value="1"/>
</dbReference>
<dbReference type="InterPro" id="IPR047057">
    <property type="entry name" value="MerR_fam"/>
</dbReference>
<dbReference type="InterPro" id="IPR009061">
    <property type="entry name" value="DNA-bd_dom_put_sf"/>
</dbReference>
<feature type="region of interest" description="Disordered" evidence="3">
    <location>
        <begin position="144"/>
        <end position="166"/>
    </location>
</feature>
<dbReference type="GO" id="GO:0003700">
    <property type="term" value="F:DNA-binding transcription factor activity"/>
    <property type="evidence" value="ECO:0007669"/>
    <property type="project" value="InterPro"/>
</dbReference>
<dbReference type="Gene3D" id="1.10.1660.10">
    <property type="match status" value="1"/>
</dbReference>
<feature type="coiled-coil region" evidence="2">
    <location>
        <begin position="81"/>
        <end position="108"/>
    </location>
</feature>
<evidence type="ECO:0000313" key="6">
    <source>
        <dbReference type="Proteomes" id="UP000242610"/>
    </source>
</evidence>
<name>A0A1C4H7H0_9BIFI</name>
<dbReference type="STRING" id="1505727.GA0061077_1342"/>
<dbReference type="AlphaFoldDB" id="A0A1C4H7H0"/>
<keyword evidence="1 5" id="KW-0238">DNA-binding</keyword>
<dbReference type="Proteomes" id="UP000242610">
    <property type="component" value="Unassembled WGS sequence"/>
</dbReference>
<dbReference type="PROSITE" id="PS50937">
    <property type="entry name" value="HTH_MERR_2"/>
    <property type="match status" value="1"/>
</dbReference>
<dbReference type="SMART" id="SM00422">
    <property type="entry name" value="HTH_MERR"/>
    <property type="match status" value="1"/>
</dbReference>
<dbReference type="OrthoDB" id="9802944at2"/>
<dbReference type="CDD" id="cd01109">
    <property type="entry name" value="HTH_YyaN"/>
    <property type="match status" value="1"/>
</dbReference>
<dbReference type="RefSeq" id="WP_091848141.1">
    <property type="nucleotide sequence ID" value="NZ_FMBL01000003.1"/>
</dbReference>
<keyword evidence="6" id="KW-1185">Reference proteome</keyword>
<dbReference type="EMBL" id="FMBL01000003">
    <property type="protein sequence ID" value="SCC80742.1"/>
    <property type="molecule type" value="Genomic_DNA"/>
</dbReference>
<proteinExistence type="predicted"/>
<dbReference type="SUPFAM" id="SSF46955">
    <property type="entry name" value="Putative DNA-binding domain"/>
    <property type="match status" value="1"/>
</dbReference>
<dbReference type="Pfam" id="PF13411">
    <property type="entry name" value="MerR_1"/>
    <property type="match status" value="1"/>
</dbReference>
<accession>A0A1C4H7H0</accession>
<evidence type="ECO:0000259" key="4">
    <source>
        <dbReference type="PROSITE" id="PS50937"/>
    </source>
</evidence>
<keyword evidence="2" id="KW-0175">Coiled coil</keyword>
<feature type="domain" description="HTH merR-type" evidence="4">
    <location>
        <begin position="6"/>
        <end position="76"/>
    </location>
</feature>
<evidence type="ECO:0000256" key="2">
    <source>
        <dbReference type="SAM" id="Coils"/>
    </source>
</evidence>
<evidence type="ECO:0000256" key="1">
    <source>
        <dbReference type="ARBA" id="ARBA00023125"/>
    </source>
</evidence>
<dbReference type="InterPro" id="IPR000551">
    <property type="entry name" value="MerR-type_HTH_dom"/>
</dbReference>
<organism evidence="5 6">
    <name type="scientific">Bifidobacterium commune</name>
    <dbReference type="NCBI Taxonomy" id="1505727"/>
    <lineage>
        <taxon>Bacteria</taxon>
        <taxon>Bacillati</taxon>
        <taxon>Actinomycetota</taxon>
        <taxon>Actinomycetes</taxon>
        <taxon>Bifidobacteriales</taxon>
        <taxon>Bifidobacteriaceae</taxon>
        <taxon>Bifidobacterium</taxon>
    </lineage>
</organism>
<protein>
    <submittedName>
        <fullName evidence="5">DNA-binding transcriptional regulator, MerR family</fullName>
    </submittedName>
</protein>
<gene>
    <name evidence="5" type="ORF">GA0061077_1342</name>
</gene>
<reference evidence="6" key="1">
    <citation type="submission" date="2016-08" db="EMBL/GenBank/DDBJ databases">
        <authorList>
            <person name="Varghese N."/>
            <person name="Submissions Spin"/>
        </authorList>
    </citation>
    <scope>NUCLEOTIDE SEQUENCE [LARGE SCALE GENOMIC DNA]</scope>
    <source>
        <strain evidence="6">R-52791</strain>
    </source>
</reference>
<dbReference type="GO" id="GO:0003677">
    <property type="term" value="F:DNA binding"/>
    <property type="evidence" value="ECO:0007669"/>
    <property type="project" value="UniProtKB-KW"/>
</dbReference>
<dbReference type="PANTHER" id="PTHR30204">
    <property type="entry name" value="REDOX-CYCLING DRUG-SENSING TRANSCRIPTIONAL ACTIVATOR SOXR"/>
    <property type="match status" value="1"/>
</dbReference>
<evidence type="ECO:0000256" key="3">
    <source>
        <dbReference type="SAM" id="MobiDB-lite"/>
    </source>
</evidence>
<sequence>MSTQKWHSIGEASLYCGLPESTLRYYEDVGIIEPIARDPQSGHRAYSDADLQSLLIISCLSATGMSLAKMKEYMANRERGKAGASTEIELLQDQKRLLEEEQRFLQAREEYVALKINYWQAVSAGDDAEASRIGSLAEEKVKRLSHWHDSPAPETKPTTKHDISTT</sequence>